<feature type="binding site" evidence="6">
    <location>
        <position position="95"/>
    </location>
    <ligand>
        <name>substrate</name>
    </ligand>
</feature>
<accession>A0A1F6D9D1</accession>
<dbReference type="Gene3D" id="3.40.50.1240">
    <property type="entry name" value="Phosphoglycerate mutase-like"/>
    <property type="match status" value="1"/>
</dbReference>
<comment type="caution">
    <text evidence="8">The sequence shown here is derived from an EMBL/GenBank/DDBJ whole genome shotgun (WGS) entry which is preliminary data.</text>
</comment>
<feature type="binding site" evidence="6">
    <location>
        <begin position="84"/>
        <end position="87"/>
    </location>
    <ligand>
        <name>substrate</name>
    </ligand>
</feature>
<dbReference type="PIRSF" id="PIRSF000709">
    <property type="entry name" value="6PFK_2-Ptase"/>
    <property type="match status" value="1"/>
</dbReference>
<feature type="active site" description="Tele-phosphohistidine intermediate" evidence="5">
    <location>
        <position position="9"/>
    </location>
</feature>
<protein>
    <recommendedName>
        <fullName evidence="2">phosphoglycerate mutase (2,3-diphosphoglycerate-dependent)</fullName>
        <ecNumber evidence="2">5.4.2.11</ecNumber>
    </recommendedName>
</protein>
<evidence type="ECO:0000256" key="2">
    <source>
        <dbReference type="ARBA" id="ARBA00012028"/>
    </source>
</evidence>
<feature type="binding site" evidence="6">
    <location>
        <begin position="21"/>
        <end position="22"/>
    </location>
    <ligand>
        <name>substrate</name>
    </ligand>
</feature>
<dbReference type="InterPro" id="IPR005952">
    <property type="entry name" value="Phosphogly_mut1"/>
</dbReference>
<evidence type="ECO:0000256" key="7">
    <source>
        <dbReference type="PIRSR" id="PIRSR613078-3"/>
    </source>
</evidence>
<evidence type="ECO:0000256" key="3">
    <source>
        <dbReference type="ARBA" id="ARBA00023152"/>
    </source>
</evidence>
<reference evidence="8 9" key="1">
    <citation type="journal article" date="2016" name="Nat. Commun.">
        <title>Thousands of microbial genomes shed light on interconnected biogeochemical processes in an aquifer system.</title>
        <authorList>
            <person name="Anantharaman K."/>
            <person name="Brown C.T."/>
            <person name="Hug L.A."/>
            <person name="Sharon I."/>
            <person name="Castelle C.J."/>
            <person name="Probst A.J."/>
            <person name="Thomas B.C."/>
            <person name="Singh A."/>
            <person name="Wilkins M.J."/>
            <person name="Karaoz U."/>
            <person name="Brodie E.L."/>
            <person name="Williams K.H."/>
            <person name="Hubbard S.S."/>
            <person name="Banfield J.F."/>
        </authorList>
    </citation>
    <scope>NUCLEOTIDE SEQUENCE [LARGE SCALE GENOMIC DNA]</scope>
</reference>
<dbReference type="Proteomes" id="UP000177958">
    <property type="component" value="Unassembled WGS sequence"/>
</dbReference>
<feature type="binding site" evidence="6">
    <location>
        <position position="58"/>
    </location>
    <ligand>
        <name>substrate</name>
    </ligand>
</feature>
<proteinExistence type="inferred from homology"/>
<sequence length="209" mass="23419">MAHLILIRHGKSTWNATGQWTGWTDVELNEDGVAEAKRAGEALKDIEIHKAHVSDLKRAQQTLDHIKAVLGKDIETKTDAALRERSYGIYTGKNKWQVKEEVGEEEFRNIRRSWDHPIPEGESLKDVYARVVPYYEKHILPDLKAGKNVLVSAHGNSLRALIKKLDNISDAAICDLEVGTGEIHCYAFDKEGNITGKEVRASNPDKGKV</sequence>
<dbReference type="NCBIfam" id="TIGR01258">
    <property type="entry name" value="pgm_1"/>
    <property type="match status" value="2"/>
</dbReference>
<name>A0A1F6D9D1_9BACT</name>
<organism evidence="8 9">
    <name type="scientific">Candidatus Kaiserbacteria bacterium RIFCSPHIGHO2_01_FULL_55_17</name>
    <dbReference type="NCBI Taxonomy" id="1798484"/>
    <lineage>
        <taxon>Bacteria</taxon>
        <taxon>Candidatus Kaiseribacteriota</taxon>
    </lineage>
</organism>
<feature type="binding site" evidence="6">
    <location>
        <begin position="8"/>
        <end position="15"/>
    </location>
    <ligand>
        <name>substrate</name>
    </ligand>
</feature>
<dbReference type="EC" id="5.4.2.11" evidence="2"/>
<dbReference type="InterPro" id="IPR029033">
    <property type="entry name" value="His_PPase_superfam"/>
</dbReference>
<evidence type="ECO:0000256" key="4">
    <source>
        <dbReference type="ARBA" id="ARBA00023235"/>
    </source>
</evidence>
<evidence type="ECO:0000256" key="1">
    <source>
        <dbReference type="ARBA" id="ARBA00006717"/>
    </source>
</evidence>
<evidence type="ECO:0000256" key="6">
    <source>
        <dbReference type="PIRSR" id="PIRSR613078-2"/>
    </source>
</evidence>
<dbReference type="SMART" id="SM00855">
    <property type="entry name" value="PGAM"/>
    <property type="match status" value="1"/>
</dbReference>
<dbReference type="GO" id="GO:0004619">
    <property type="term" value="F:phosphoglycerate mutase activity"/>
    <property type="evidence" value="ECO:0007669"/>
    <property type="project" value="UniProtKB-EC"/>
</dbReference>
<dbReference type="CDD" id="cd07067">
    <property type="entry name" value="HP_PGM_like"/>
    <property type="match status" value="1"/>
</dbReference>
<dbReference type="EMBL" id="MFKX01000007">
    <property type="protein sequence ID" value="OGG58016.1"/>
    <property type="molecule type" value="Genomic_DNA"/>
</dbReference>
<dbReference type="GO" id="GO:0006096">
    <property type="term" value="P:glycolytic process"/>
    <property type="evidence" value="ECO:0007669"/>
    <property type="project" value="UniProtKB-KW"/>
</dbReference>
<feature type="site" description="Transition state stabilizer" evidence="7">
    <location>
        <position position="154"/>
    </location>
</feature>
<comment type="similarity">
    <text evidence="1">Belongs to the phosphoglycerate mutase family. BPG-dependent PGAM subfamily.</text>
</comment>
<evidence type="ECO:0000256" key="5">
    <source>
        <dbReference type="PIRSR" id="PIRSR613078-1"/>
    </source>
</evidence>
<dbReference type="AlphaFoldDB" id="A0A1F6D9D1"/>
<dbReference type="InterPro" id="IPR013078">
    <property type="entry name" value="His_Pase_superF_clade-1"/>
</dbReference>
<dbReference type="PANTHER" id="PTHR11931">
    <property type="entry name" value="PHOSPHOGLYCERATE MUTASE"/>
    <property type="match status" value="1"/>
</dbReference>
<dbReference type="SUPFAM" id="SSF53254">
    <property type="entry name" value="Phosphoglycerate mutase-like"/>
    <property type="match status" value="1"/>
</dbReference>
<keyword evidence="4" id="KW-0413">Isomerase</keyword>
<keyword evidence="3" id="KW-0324">Glycolysis</keyword>
<feature type="binding site" evidence="6">
    <location>
        <begin position="111"/>
        <end position="112"/>
    </location>
    <ligand>
        <name>substrate</name>
    </ligand>
</feature>
<gene>
    <name evidence="8" type="ORF">A2853_00790</name>
</gene>
<feature type="binding site" evidence="6">
    <location>
        <begin position="155"/>
        <end position="156"/>
    </location>
    <ligand>
        <name>substrate</name>
    </ligand>
</feature>
<evidence type="ECO:0000313" key="8">
    <source>
        <dbReference type="EMBL" id="OGG58016.1"/>
    </source>
</evidence>
<evidence type="ECO:0000313" key="9">
    <source>
        <dbReference type="Proteomes" id="UP000177958"/>
    </source>
</evidence>
<feature type="active site" description="Proton donor/acceptor" evidence="5">
    <location>
        <position position="84"/>
    </location>
</feature>
<dbReference type="Pfam" id="PF00300">
    <property type="entry name" value="His_Phos_1"/>
    <property type="match status" value="1"/>
</dbReference>